<organism evidence="11 15">
    <name type="scientific">Campylobacter coli</name>
    <dbReference type="NCBI Taxonomy" id="195"/>
    <lineage>
        <taxon>Bacteria</taxon>
        <taxon>Pseudomonadati</taxon>
        <taxon>Campylobacterota</taxon>
        <taxon>Epsilonproteobacteria</taxon>
        <taxon>Campylobacterales</taxon>
        <taxon>Campylobacteraceae</taxon>
        <taxon>Campylobacter</taxon>
    </lineage>
</organism>
<accession>A0A0Q2KH06</accession>
<comment type="subcellular location">
    <subcellularLocation>
        <location evidence="1">Membrane</location>
    </subcellularLocation>
</comment>
<dbReference type="EMBL" id="AACGUZ010000008">
    <property type="protein sequence ID" value="EAK5103711.1"/>
    <property type="molecule type" value="Genomic_DNA"/>
</dbReference>
<evidence type="ECO:0000313" key="13">
    <source>
        <dbReference type="EMBL" id="EAL9203987.1"/>
    </source>
</evidence>
<dbReference type="AlphaFoldDB" id="A0A0Q2KH06"/>
<dbReference type="Proteomes" id="UP000576616">
    <property type="component" value="Unassembled WGS sequence"/>
</dbReference>
<evidence type="ECO:0000256" key="3">
    <source>
        <dbReference type="ARBA" id="ARBA00022989"/>
    </source>
</evidence>
<sequence length="157" mass="17867">MKAINLFLLAAMIGIELILGIVVAPVIFYPANLIGEGVLSHFQSGLMMTQIFIKMGYLLIFVSIINLLFEIYSFAKEDMKFQIKFSKLMLTILILILSLVFVLYFTNTIIELQNLGEQATKSQEFLSIHNASEVVIKIILLMQVFLYFLSFKIAKKC</sequence>
<comment type="caution">
    <text evidence="11">The sequence shown here is derived from an EMBL/GenBank/DDBJ whole genome shotgun (WGS) entry which is preliminary data.</text>
</comment>
<dbReference type="Proteomes" id="UP000411403">
    <property type="component" value="Unassembled WGS sequence"/>
</dbReference>
<dbReference type="EMBL" id="AACSIE010000002">
    <property type="protein sequence ID" value="EAL9203987.1"/>
    <property type="molecule type" value="Genomic_DNA"/>
</dbReference>
<evidence type="ECO:0000313" key="15">
    <source>
        <dbReference type="Proteomes" id="UP000352088"/>
    </source>
</evidence>
<dbReference type="EMBL" id="AACBVJ010000009">
    <property type="protein sequence ID" value="EAJ9197592.1"/>
    <property type="molecule type" value="Genomic_DNA"/>
</dbReference>
<evidence type="ECO:0000313" key="7">
    <source>
        <dbReference type="EMBL" id="EAH8157215.1"/>
    </source>
</evidence>
<evidence type="ECO:0000313" key="11">
    <source>
        <dbReference type="EMBL" id="EAL6850253.1"/>
    </source>
</evidence>
<dbReference type="STRING" id="195.ATE51_02180"/>
<evidence type="ECO:0000313" key="20">
    <source>
        <dbReference type="Proteomes" id="UP000576616"/>
    </source>
</evidence>
<dbReference type="Proteomes" id="UP000557830">
    <property type="component" value="Unassembled WGS sequence"/>
</dbReference>
<evidence type="ECO:0000256" key="1">
    <source>
        <dbReference type="ARBA" id="ARBA00004370"/>
    </source>
</evidence>
<keyword evidence="3 5" id="KW-1133">Transmembrane helix</keyword>
<evidence type="ECO:0000313" key="14">
    <source>
        <dbReference type="Proteomes" id="UP000333665"/>
    </source>
</evidence>
<evidence type="ECO:0000313" key="12">
    <source>
        <dbReference type="EMBL" id="EAL8416943.1"/>
    </source>
</evidence>
<dbReference type="KEGG" id="ccof:VC76_03540"/>
<feature type="transmembrane region" description="Helical" evidence="5">
    <location>
        <begin position="51"/>
        <end position="75"/>
    </location>
</feature>
<reference evidence="9 16" key="1">
    <citation type="submission" date="2018-05" db="EMBL/GenBank/DDBJ databases">
        <authorList>
            <consortium name="PulseNet: The National Subtyping Network for Foodborne Disease Surveillance"/>
            <person name="Tarr C.L."/>
            <person name="Trees E."/>
            <person name="Katz L.S."/>
            <person name="Carleton-Romer H.A."/>
            <person name="Stroika S."/>
            <person name="Kucerova Z."/>
            <person name="Roache K.F."/>
            <person name="Sabol A.L."/>
            <person name="Besser J."/>
            <person name="Gerner-Smidt P."/>
        </authorList>
    </citation>
    <scope>NUCLEOTIDE SEQUENCE [LARGE SCALE GENOMIC DNA]</scope>
    <source>
        <strain evidence="9 16">PNUSAC001435</strain>
        <strain evidence="7 20">PNUSAC007828</strain>
    </source>
</reference>
<name>A0A0Q2KH06_CAMCO</name>
<dbReference type="KEGG" id="ccoo:ATE51_02180"/>
<reference evidence="11 15" key="2">
    <citation type="submission" date="2018-07" db="EMBL/GenBank/DDBJ databases">
        <authorList>
            <consortium name="NARMS: The National Antimicrobial Resistance Monitoring System"/>
        </authorList>
    </citation>
    <scope>NUCLEOTIDE SEQUENCE [LARGE SCALE GENOMIC DNA]</scope>
    <source>
        <strain evidence="13 18">CVM N17C171</strain>
        <strain evidence="11 15">CVM N17C548</strain>
        <strain evidence="12 14">FSIS11812579</strain>
        <strain evidence="8 19">FSIS1609200</strain>
        <strain evidence="10 17">FSIS1711007</strain>
    </source>
</reference>
<evidence type="ECO:0000256" key="4">
    <source>
        <dbReference type="ARBA" id="ARBA00023136"/>
    </source>
</evidence>
<evidence type="ECO:0000313" key="19">
    <source>
        <dbReference type="Proteomes" id="UP000557830"/>
    </source>
</evidence>
<evidence type="ECO:0000313" key="8">
    <source>
        <dbReference type="EMBL" id="EAJ1077009.1"/>
    </source>
</evidence>
<evidence type="ECO:0000313" key="18">
    <source>
        <dbReference type="Proteomes" id="UP000411403"/>
    </source>
</evidence>
<feature type="transmembrane region" description="Helical" evidence="5">
    <location>
        <begin position="87"/>
        <end position="106"/>
    </location>
</feature>
<dbReference type="Pfam" id="PF13664">
    <property type="entry name" value="DUF4149"/>
    <property type="match status" value="1"/>
</dbReference>
<evidence type="ECO:0000256" key="5">
    <source>
        <dbReference type="SAM" id="Phobius"/>
    </source>
</evidence>
<dbReference type="OrthoDB" id="5362812at2"/>
<evidence type="ECO:0000313" key="17">
    <source>
        <dbReference type="Proteomes" id="UP000409545"/>
    </source>
</evidence>
<dbReference type="Proteomes" id="UP000352088">
    <property type="component" value="Unassembled WGS sequence"/>
</dbReference>
<dbReference type="RefSeq" id="WP_002787413.1">
    <property type="nucleotide sequence ID" value="NZ_AP028338.1"/>
</dbReference>
<dbReference type="EMBL" id="AACQHW010000002">
    <property type="protein sequence ID" value="EAL6850253.1"/>
    <property type="molecule type" value="Genomic_DNA"/>
</dbReference>
<dbReference type="Proteomes" id="UP000409545">
    <property type="component" value="Unassembled WGS sequence"/>
</dbReference>
<dbReference type="Proteomes" id="UP000333665">
    <property type="component" value="Unassembled WGS sequence"/>
</dbReference>
<evidence type="ECO:0000313" key="10">
    <source>
        <dbReference type="EMBL" id="EAK5103711.1"/>
    </source>
</evidence>
<feature type="domain" description="TMEM205-like" evidence="6">
    <location>
        <begin position="8"/>
        <end position="116"/>
    </location>
</feature>
<keyword evidence="2 5" id="KW-0812">Transmembrane</keyword>
<feature type="transmembrane region" description="Helical" evidence="5">
    <location>
        <begin position="7"/>
        <end position="31"/>
    </location>
</feature>
<dbReference type="EMBL" id="AABUYW010000008">
    <property type="protein sequence ID" value="EAJ1077009.1"/>
    <property type="molecule type" value="Genomic_DNA"/>
</dbReference>
<feature type="transmembrane region" description="Helical" evidence="5">
    <location>
        <begin position="134"/>
        <end position="154"/>
    </location>
</feature>
<proteinExistence type="predicted"/>
<dbReference type="EMBL" id="AABKAB010000007">
    <property type="protein sequence ID" value="EAH8157215.1"/>
    <property type="molecule type" value="Genomic_DNA"/>
</dbReference>
<evidence type="ECO:0000313" key="9">
    <source>
        <dbReference type="EMBL" id="EAJ9197592.1"/>
    </source>
</evidence>
<dbReference type="GO" id="GO:0016020">
    <property type="term" value="C:membrane"/>
    <property type="evidence" value="ECO:0007669"/>
    <property type="project" value="UniProtKB-SubCell"/>
</dbReference>
<keyword evidence="4 5" id="KW-0472">Membrane</keyword>
<evidence type="ECO:0000313" key="16">
    <source>
        <dbReference type="Proteomes" id="UP000382436"/>
    </source>
</evidence>
<evidence type="ECO:0000259" key="6">
    <source>
        <dbReference type="Pfam" id="PF13664"/>
    </source>
</evidence>
<dbReference type="eggNOG" id="ENOG50348MQ">
    <property type="taxonomic scope" value="Bacteria"/>
</dbReference>
<protein>
    <submittedName>
        <fullName evidence="11">DUF4149 domain-containing protein</fullName>
    </submittedName>
</protein>
<gene>
    <name evidence="10" type="ORF">B9Q54_05450</name>
    <name evidence="8" type="ORF">BU953_05235</name>
    <name evidence="9" type="ORF">BZ274_05305</name>
    <name evidence="11" type="ORF">DSX26_02070</name>
    <name evidence="12" type="ORF">DYF97_06115</name>
    <name evidence="13" type="ORF">DYU70_02265</name>
    <name evidence="7" type="ORF">ES716_04670</name>
</gene>
<dbReference type="EMBL" id="AACRQU010000013">
    <property type="protein sequence ID" value="EAL8416943.1"/>
    <property type="molecule type" value="Genomic_DNA"/>
</dbReference>
<dbReference type="InterPro" id="IPR025423">
    <property type="entry name" value="TMEM205-like"/>
</dbReference>
<dbReference type="Proteomes" id="UP000382436">
    <property type="component" value="Unassembled WGS sequence"/>
</dbReference>
<evidence type="ECO:0000256" key="2">
    <source>
        <dbReference type="ARBA" id="ARBA00022692"/>
    </source>
</evidence>
<dbReference type="GeneID" id="66544309"/>